<gene>
    <name evidence="5" type="primary">LOC115754307</name>
</gene>
<feature type="repeat" description="PPR" evidence="2">
    <location>
        <begin position="99"/>
        <end position="133"/>
    </location>
</feature>
<dbReference type="InterPro" id="IPR046960">
    <property type="entry name" value="PPR_At4g14850-like_plant"/>
</dbReference>
<dbReference type="GeneID" id="115754307"/>
<dbReference type="OrthoDB" id="185373at2759"/>
<dbReference type="InterPro" id="IPR002885">
    <property type="entry name" value="PPR_rpt"/>
</dbReference>
<dbReference type="Pfam" id="PF13041">
    <property type="entry name" value="PPR_2"/>
    <property type="match status" value="4"/>
</dbReference>
<proteinExistence type="predicted"/>
<protein>
    <submittedName>
        <fullName evidence="5">Pentatricopeptide repeat-containing protein At2g22070-like</fullName>
    </submittedName>
</protein>
<dbReference type="KEGG" id="rarg:115754307"/>
<dbReference type="InterPro" id="IPR046848">
    <property type="entry name" value="E_motif"/>
</dbReference>
<reference evidence="5" key="1">
    <citation type="submission" date="2025-08" db="UniProtKB">
        <authorList>
            <consortium name="RefSeq"/>
        </authorList>
    </citation>
    <scope>IDENTIFICATION</scope>
    <source>
        <tissue evidence="5">Leaf</tissue>
    </source>
</reference>
<feature type="repeat" description="PPR" evidence="2">
    <location>
        <begin position="403"/>
        <end position="438"/>
    </location>
</feature>
<dbReference type="Proteomes" id="UP000827889">
    <property type="component" value="Chromosome 7"/>
</dbReference>
<feature type="repeat" description="PPR" evidence="2">
    <location>
        <begin position="200"/>
        <end position="230"/>
    </location>
</feature>
<keyword evidence="1" id="KW-0677">Repeat</keyword>
<organism evidence="4 5">
    <name type="scientific">Rhodamnia argentea</name>
    <dbReference type="NCBI Taxonomy" id="178133"/>
    <lineage>
        <taxon>Eukaryota</taxon>
        <taxon>Viridiplantae</taxon>
        <taxon>Streptophyta</taxon>
        <taxon>Embryophyta</taxon>
        <taxon>Tracheophyta</taxon>
        <taxon>Spermatophyta</taxon>
        <taxon>Magnoliopsida</taxon>
        <taxon>eudicotyledons</taxon>
        <taxon>Gunneridae</taxon>
        <taxon>Pentapetalae</taxon>
        <taxon>rosids</taxon>
        <taxon>malvids</taxon>
        <taxon>Myrtales</taxon>
        <taxon>Myrtaceae</taxon>
        <taxon>Myrtoideae</taxon>
        <taxon>Myrteae</taxon>
        <taxon>Australasian group</taxon>
        <taxon>Rhodamnia</taxon>
    </lineage>
</organism>
<dbReference type="Gene3D" id="1.25.40.10">
    <property type="entry name" value="Tetratricopeptide repeat domain"/>
    <property type="match status" value="6"/>
</dbReference>
<feature type="repeat" description="PPR" evidence="2">
    <location>
        <begin position="641"/>
        <end position="675"/>
    </location>
</feature>
<dbReference type="GO" id="GO:0009451">
    <property type="term" value="P:RNA modification"/>
    <property type="evidence" value="ECO:0007669"/>
    <property type="project" value="InterPro"/>
</dbReference>
<dbReference type="InterPro" id="IPR011990">
    <property type="entry name" value="TPR-like_helical_dom_sf"/>
</dbReference>
<dbReference type="PANTHER" id="PTHR47926:SF386">
    <property type="entry name" value="PENTATRICOPEPTIDE REPEAT-CONTAINING PROTEIN"/>
    <property type="match status" value="1"/>
</dbReference>
<feature type="region of interest" description="Disordered" evidence="3">
    <location>
        <begin position="1"/>
        <end position="35"/>
    </location>
</feature>
<dbReference type="FunFam" id="1.25.40.10:FF:000393">
    <property type="entry name" value="Pentatricopeptide repeat-containing protein At1g20230"/>
    <property type="match status" value="1"/>
</dbReference>
<name>A0A8B8QQ36_9MYRT</name>
<feature type="repeat" description="PPR" evidence="2">
    <location>
        <begin position="368"/>
        <end position="402"/>
    </location>
</feature>
<dbReference type="NCBIfam" id="TIGR00756">
    <property type="entry name" value="PPR"/>
    <property type="match status" value="9"/>
</dbReference>
<accession>A0A8B8QQ36</accession>
<dbReference type="RefSeq" id="XP_030549145.1">
    <property type="nucleotide sequence ID" value="XM_030693285.1"/>
</dbReference>
<feature type="repeat" description="PPR" evidence="2">
    <location>
        <begin position="505"/>
        <end position="539"/>
    </location>
</feature>
<sequence>MAASMLEPLPVTVSQPKPPSLGRGSDDGSPHKATAIPFPKVRQSHGPMQAAQLSHRTHVTLLDEPVDSYTYASVLEPCECPNLGKQVHGHALKCGFCGHEFVETKLLQMYGKCGRLDDAFRVFDEMPQRNLYSWAGIIGACLDRGYFEEGLLLFRELQLEDIELEFFLFPIAMKMCSGLDAVELGRQMHGMVIKHQHLSNIYVCNALIDMYGKCGSLEDAKRVLESITQRDRVSWNSVITACIANGMVYEALECLEKMLRVDGLVPNLVSWSAVIGGFSQNGYDEEAIDLLARMIMEGFKPNARTLASVLPSCARLQELKLGREIHGYITRHKFMYNSYVVNGLVDVYRRCRDVTSAENMFENFSVQNEVAYNTMMVGYLENGEIQKARALFDRMEQEGVKKSTISWNSLISGYVDNSLFDAALELYLCMLSEEGVQPDSFTLGSVVTACANVASLRQGKEMHSHAIVLGLHSSPFVGGALVEMYSKCRDMVAAQSAFDQVAERDTTTWNALISGYSRCNEIENIQRLVKRMKQDDFEPNIYTWNSILAGYVENGHHDSAMILFSDMQSARFRPDAYTIAMILTASSRLGTMDRGKQCHAYSIRCEYESDVYIGAALVDMYAKSGSIMHAMRAYDKIANPNLVSHNAMLTGYAMHGLGEEGISLFRRLLVEGCEPDRVTFLSVLSCCVHAGTVETGCHFFDLMARYNVKSTLKHYTCMVDLLSRAGQLSEAHELIVKMPVEPDAVVWSALLGGCVICGNVDVGEIAAQKLIELEPDNAGNYTLLANLYAHAGRWSDLARMRRMMKDRGMQKRPGCSWIEDKDQAHVFLACDMSHDRTHEIYDALDTLSVHMKKGFVMCI</sequence>
<dbReference type="PANTHER" id="PTHR47926">
    <property type="entry name" value="PENTATRICOPEPTIDE REPEAT-CONTAINING PROTEIN"/>
    <property type="match status" value="1"/>
</dbReference>
<dbReference type="Pfam" id="PF01535">
    <property type="entry name" value="PPR"/>
    <property type="match status" value="6"/>
</dbReference>
<feature type="repeat" description="PPR" evidence="2">
    <location>
        <begin position="231"/>
        <end position="266"/>
    </location>
</feature>
<dbReference type="FunFam" id="1.25.40.10:FF:000031">
    <property type="entry name" value="Pentatricopeptide repeat-containing protein mitochondrial"/>
    <property type="match status" value="1"/>
</dbReference>
<evidence type="ECO:0000256" key="3">
    <source>
        <dbReference type="SAM" id="MobiDB-lite"/>
    </source>
</evidence>
<dbReference type="AlphaFoldDB" id="A0A8B8QQ36"/>
<evidence type="ECO:0000313" key="5">
    <source>
        <dbReference type="RefSeq" id="XP_030549145.1"/>
    </source>
</evidence>
<evidence type="ECO:0000256" key="2">
    <source>
        <dbReference type="PROSITE-ProRule" id="PRU00708"/>
    </source>
</evidence>
<dbReference type="FunFam" id="1.25.40.10:FF:000366">
    <property type="entry name" value="Pentatricopeptide (PPR) repeat-containing protein"/>
    <property type="match status" value="1"/>
</dbReference>
<dbReference type="FunFam" id="1.25.40.10:FF:000344">
    <property type="entry name" value="Pentatricopeptide repeat-containing protein"/>
    <property type="match status" value="1"/>
</dbReference>
<evidence type="ECO:0000256" key="1">
    <source>
        <dbReference type="ARBA" id="ARBA00022737"/>
    </source>
</evidence>
<dbReference type="GO" id="GO:0003723">
    <property type="term" value="F:RNA binding"/>
    <property type="evidence" value="ECO:0007669"/>
    <property type="project" value="InterPro"/>
</dbReference>
<dbReference type="Pfam" id="PF20431">
    <property type="entry name" value="E_motif"/>
    <property type="match status" value="1"/>
</dbReference>
<feature type="repeat" description="PPR" evidence="2">
    <location>
        <begin position="267"/>
        <end position="301"/>
    </location>
</feature>
<dbReference type="PROSITE" id="PS51375">
    <property type="entry name" value="PPR"/>
    <property type="match status" value="9"/>
</dbReference>
<keyword evidence="4" id="KW-1185">Reference proteome</keyword>
<feature type="repeat" description="PPR" evidence="2">
    <location>
        <begin position="540"/>
        <end position="574"/>
    </location>
</feature>
<evidence type="ECO:0000313" key="4">
    <source>
        <dbReference type="Proteomes" id="UP000827889"/>
    </source>
</evidence>